<evidence type="ECO:0000259" key="12">
    <source>
        <dbReference type="PROSITE" id="PS51157"/>
    </source>
</evidence>
<dbReference type="InterPro" id="IPR055194">
    <property type="entry name" value="UBR1-like_WH"/>
</dbReference>
<dbReference type="InterPro" id="IPR036390">
    <property type="entry name" value="WH_DNA-bd_sf"/>
</dbReference>
<dbReference type="PANTHER" id="PTHR21497">
    <property type="entry name" value="UBIQUITIN LIGASE E3 ALPHA-RELATED"/>
    <property type="match status" value="1"/>
</dbReference>
<dbReference type="SUPFAM" id="SSF46785">
    <property type="entry name" value="Winged helix' DNA-binding domain"/>
    <property type="match status" value="1"/>
</dbReference>
<keyword evidence="3 10" id="KW-0808">Transferase</keyword>
<comment type="caution">
    <text evidence="13">The sequence shown here is derived from an EMBL/GenBank/DDBJ whole genome shotgun (WGS) entry which is preliminary data.</text>
</comment>
<accession>A0A9P6XE10</accession>
<evidence type="ECO:0000256" key="6">
    <source>
        <dbReference type="ARBA" id="ARBA00022786"/>
    </source>
</evidence>
<dbReference type="GO" id="GO:0061630">
    <property type="term" value="F:ubiquitin protein ligase activity"/>
    <property type="evidence" value="ECO:0007669"/>
    <property type="project" value="UniProtKB-UniRule"/>
</dbReference>
<keyword evidence="6 10" id="KW-0833">Ubl conjugation pathway</keyword>
<evidence type="ECO:0000256" key="1">
    <source>
        <dbReference type="ARBA" id="ARBA00000900"/>
    </source>
</evidence>
<feature type="compositionally biased region" description="Low complexity" evidence="11">
    <location>
        <begin position="524"/>
        <end position="534"/>
    </location>
</feature>
<dbReference type="Proteomes" id="UP000716291">
    <property type="component" value="Unassembled WGS sequence"/>
</dbReference>
<evidence type="ECO:0000256" key="5">
    <source>
        <dbReference type="ARBA" id="ARBA00022771"/>
    </source>
</evidence>
<dbReference type="PANTHER" id="PTHR21497:SF24">
    <property type="entry name" value="E3 UBIQUITIN-PROTEIN LIGASE UBR1"/>
    <property type="match status" value="1"/>
</dbReference>
<evidence type="ECO:0000256" key="11">
    <source>
        <dbReference type="SAM" id="MobiDB-lite"/>
    </source>
</evidence>
<comment type="pathway">
    <text evidence="2 10">Protein modification; protein ubiquitination.</text>
</comment>
<keyword evidence="5 10" id="KW-0863">Zinc-finger</keyword>
<keyword evidence="14" id="KW-1185">Reference proteome</keyword>
<feature type="compositionally biased region" description="Basic and acidic residues" evidence="11">
    <location>
        <begin position="507"/>
        <end position="517"/>
    </location>
</feature>
<dbReference type="GO" id="GO:0005737">
    <property type="term" value="C:cytoplasm"/>
    <property type="evidence" value="ECO:0007669"/>
    <property type="project" value="TreeGrafter"/>
</dbReference>
<organism evidence="13 14">
    <name type="scientific">Rhizopus oryzae</name>
    <name type="common">Mucormycosis agent</name>
    <name type="synonym">Rhizopus arrhizus var. delemar</name>
    <dbReference type="NCBI Taxonomy" id="64495"/>
    <lineage>
        <taxon>Eukaryota</taxon>
        <taxon>Fungi</taxon>
        <taxon>Fungi incertae sedis</taxon>
        <taxon>Mucoromycota</taxon>
        <taxon>Mucoromycotina</taxon>
        <taxon>Mucoromycetes</taxon>
        <taxon>Mucorales</taxon>
        <taxon>Mucorineae</taxon>
        <taxon>Rhizopodaceae</taxon>
        <taxon>Rhizopus</taxon>
    </lineage>
</organism>
<dbReference type="InterPro" id="IPR003769">
    <property type="entry name" value="ClpS_core"/>
</dbReference>
<dbReference type="Gene3D" id="2.10.110.30">
    <property type="match status" value="1"/>
</dbReference>
<dbReference type="CDD" id="cd19673">
    <property type="entry name" value="UBR-box_UBR3"/>
    <property type="match status" value="1"/>
</dbReference>
<dbReference type="GO" id="GO:0008270">
    <property type="term" value="F:zinc ion binding"/>
    <property type="evidence" value="ECO:0007669"/>
    <property type="project" value="UniProtKB-UniRule"/>
</dbReference>
<dbReference type="SMART" id="SM00396">
    <property type="entry name" value="ZnF_UBR1"/>
    <property type="match status" value="1"/>
</dbReference>
<dbReference type="Gene3D" id="3.30.1390.10">
    <property type="match status" value="1"/>
</dbReference>
<proteinExistence type="inferred from homology"/>
<evidence type="ECO:0000256" key="8">
    <source>
        <dbReference type="ARBA" id="ARBA00046341"/>
    </source>
</evidence>
<dbReference type="Pfam" id="PF02207">
    <property type="entry name" value="zf-UBR"/>
    <property type="match status" value="1"/>
</dbReference>
<dbReference type="Pfam" id="PF02617">
    <property type="entry name" value="ClpS"/>
    <property type="match status" value="1"/>
</dbReference>
<feature type="region of interest" description="Disordered" evidence="11">
    <location>
        <begin position="88"/>
        <end position="108"/>
    </location>
</feature>
<dbReference type="Pfam" id="PF18995">
    <property type="entry name" value="PRT6_C"/>
    <property type="match status" value="1"/>
</dbReference>
<dbReference type="InterPro" id="IPR014719">
    <property type="entry name" value="Ribosomal_bL12_C/ClpS-like"/>
</dbReference>
<evidence type="ECO:0000256" key="3">
    <source>
        <dbReference type="ARBA" id="ARBA00022679"/>
    </source>
</evidence>
<name>A0A9P6XE10_RHIOR</name>
<comment type="function">
    <text evidence="10">Ubiquitin ligase protein which is a component of the N-end rule pathway. Recognizes and binds to proteins bearing specific N-terminal residues that are destabilizing according to the N-end rule, leading to their ubiquitination and subsequent degradation.</text>
</comment>
<dbReference type="InterPro" id="IPR042065">
    <property type="entry name" value="E3_ELL-like"/>
</dbReference>
<dbReference type="PROSITE" id="PS51157">
    <property type="entry name" value="ZF_UBR"/>
    <property type="match status" value="1"/>
</dbReference>
<dbReference type="InterPro" id="IPR039164">
    <property type="entry name" value="UBR1-like"/>
</dbReference>
<dbReference type="Pfam" id="PF22960">
    <property type="entry name" value="WHD_UBR1"/>
    <property type="match status" value="1"/>
</dbReference>
<keyword evidence="4 10" id="KW-0479">Metal-binding</keyword>
<feature type="compositionally biased region" description="Basic and acidic residues" evidence="11">
    <location>
        <begin position="88"/>
        <end position="97"/>
    </location>
</feature>
<dbReference type="GO" id="GO:0000151">
    <property type="term" value="C:ubiquitin ligase complex"/>
    <property type="evidence" value="ECO:0007669"/>
    <property type="project" value="TreeGrafter"/>
</dbReference>
<evidence type="ECO:0000256" key="7">
    <source>
        <dbReference type="ARBA" id="ARBA00022833"/>
    </source>
</evidence>
<dbReference type="InterPro" id="IPR003126">
    <property type="entry name" value="Znf_UBR"/>
</dbReference>
<feature type="domain" description="UBR-type" evidence="12">
    <location>
        <begin position="116"/>
        <end position="187"/>
    </location>
</feature>
<evidence type="ECO:0000256" key="10">
    <source>
        <dbReference type="RuleBase" id="RU366018"/>
    </source>
</evidence>
<feature type="compositionally biased region" description="Acidic residues" evidence="11">
    <location>
        <begin position="99"/>
        <end position="108"/>
    </location>
</feature>
<comment type="similarity">
    <text evidence="8 10">Belongs to the E3 ubiquitin-protein ligase UBR1-like family.</text>
</comment>
<dbReference type="Gene3D" id="1.10.10.2670">
    <property type="entry name" value="E3 ubiquitin-protein ligase"/>
    <property type="match status" value="1"/>
</dbReference>
<reference evidence="13" key="1">
    <citation type="journal article" date="2020" name="Microb. Genom.">
        <title>Genetic diversity of clinical and environmental Mucorales isolates obtained from an investigation of mucormycosis cases among solid organ transplant recipients.</title>
        <authorList>
            <person name="Nguyen M.H."/>
            <person name="Kaul D."/>
            <person name="Muto C."/>
            <person name="Cheng S.J."/>
            <person name="Richter R.A."/>
            <person name="Bruno V.M."/>
            <person name="Liu G."/>
            <person name="Beyhan S."/>
            <person name="Sundermann A.J."/>
            <person name="Mounaud S."/>
            <person name="Pasculle A.W."/>
            <person name="Nierman W.C."/>
            <person name="Driscoll E."/>
            <person name="Cumbie R."/>
            <person name="Clancy C.J."/>
            <person name="Dupont C.L."/>
        </authorList>
    </citation>
    <scope>NUCLEOTIDE SEQUENCE</scope>
    <source>
        <strain evidence="13">GL11</strain>
    </source>
</reference>
<evidence type="ECO:0000256" key="4">
    <source>
        <dbReference type="ARBA" id="ARBA00022723"/>
    </source>
</evidence>
<feature type="zinc finger region" description="UBR-type" evidence="9">
    <location>
        <begin position="116"/>
        <end position="187"/>
    </location>
</feature>
<dbReference type="InterPro" id="IPR044046">
    <property type="entry name" value="E3_ligase_UBR-like_C"/>
</dbReference>
<feature type="region of interest" description="Disordered" evidence="11">
    <location>
        <begin position="499"/>
        <end position="538"/>
    </location>
</feature>
<evidence type="ECO:0000313" key="13">
    <source>
        <dbReference type="EMBL" id="KAG1311624.1"/>
    </source>
</evidence>
<dbReference type="FunFam" id="2.10.110.30:FF:000001">
    <property type="entry name" value="E3 ubiquitin-protein ligase UBR2 isoform 1"/>
    <property type="match status" value="1"/>
</dbReference>
<dbReference type="EC" id="2.3.2.27" evidence="10"/>
<evidence type="ECO:0000256" key="9">
    <source>
        <dbReference type="PROSITE-ProRule" id="PRU00508"/>
    </source>
</evidence>
<evidence type="ECO:0000313" key="14">
    <source>
        <dbReference type="Proteomes" id="UP000716291"/>
    </source>
</evidence>
<keyword evidence="7 10" id="KW-0862">Zinc</keyword>
<dbReference type="SUPFAM" id="SSF54736">
    <property type="entry name" value="ClpS-like"/>
    <property type="match status" value="1"/>
</dbReference>
<evidence type="ECO:0000256" key="2">
    <source>
        <dbReference type="ARBA" id="ARBA00004906"/>
    </source>
</evidence>
<gene>
    <name evidence="13" type="ORF">G6F64_003664</name>
</gene>
<comment type="catalytic activity">
    <reaction evidence="1 10">
        <text>S-ubiquitinyl-[E2 ubiquitin-conjugating enzyme]-L-cysteine + [acceptor protein]-L-lysine = [E2 ubiquitin-conjugating enzyme]-L-cysteine + N(6)-ubiquitinyl-[acceptor protein]-L-lysine.</text>
        <dbReference type="EC" id="2.3.2.27"/>
    </reaction>
</comment>
<dbReference type="GO" id="GO:0016567">
    <property type="term" value="P:protein ubiquitination"/>
    <property type="evidence" value="ECO:0007669"/>
    <property type="project" value="UniProtKB-UniRule"/>
</dbReference>
<dbReference type="GO" id="GO:0071596">
    <property type="term" value="P:ubiquitin-dependent protein catabolic process via the N-end rule pathway"/>
    <property type="evidence" value="ECO:0007669"/>
    <property type="project" value="UniProtKB-UniRule"/>
</dbReference>
<dbReference type="EMBL" id="JAANQT010000368">
    <property type="protein sequence ID" value="KAG1311624.1"/>
    <property type="molecule type" value="Genomic_DNA"/>
</dbReference>
<protein>
    <recommendedName>
        <fullName evidence="10">E3 ubiquitin-protein ligase</fullName>
        <ecNumber evidence="10">2.3.2.27</ecNumber>
    </recommendedName>
</protein>
<sequence length="2080" mass="237045">MSETKSTNSANKEISMNAAQLKTFLTDAPLTYKSKLQPQAEKYILTQCYRSLWSDDSRWLQAYFFPEGDSDNLPLLLEKYNLIGSKKQDLSDNKSEGDQSLDDTDEEEYWENQRGKQCGRLFKRGESVYHCRNCGFDDTCVMCSKCFHSTDHEGHDVKIWIGRGAGCCDCGDPEAWKVPLHCKIHSLDPSSTQIPSKPTQLKPLSSVPSSVLNSIQETINVVMDYILETFAASPEDVMSIGNVDSIKKDCADSHQALGLPVDFRNQMYACVLWNDEKHSFDSVISVLQTALDCTDEQAELAAQSVHTYGRHVVKESVDIQSLISAASIIHSIGLAVTICSAHKVVREEIAGLLLNWLNELVSGRYKFFSSVEGGNCIIRDIICDVLSADWALLPELARLSTRYRRAKMLVDVDDAFDFGDEGGVLDDEDDILIFDDADGDMQTGGMFFDEVMVTDEEYEEDDDGDDENISLTSETQRALVSIVEIQRNNVQAQIDPHTYLSQSADTSDSHEEHDTTTLKRRRSSTSSQPKPSKTNKQRDILDMDWSLDAWLDYTDKLELAERQIAKDLGVPVSNPEATVASAEINNSMKKEFKRKLRLDYLLQFDLRLWKTARMDIKDLLISTFISNFQYRPVLGTRFARNYPELVDAFFFKDREPENSVSTLSVQLLTVPTVASILVKEYKFFGMVCSILANFFLTDNIHMILPEDYSQAQVDSSFRAIGRHRYAYTIYDLRYVMNAEQVKLEISKSPLYLRHFIDMMYQFQAMDPLKRQTDEHVAYESQTWVNAFNVTLQIAKLCRQYAACYDALQSETTLLNASHDLCRTIYRVLKAICDWNPHLSPGAHPSLNEQGTRIIIKGISQQTFHHVHTPHAGTFDIVKYDVTTEPVSFHHPFHWLLSELFENVSLLQEGILEENGWMNGFKQMVNDAFENNRSSTFLTVLEYPIRTLVILSQINCGVWVRNGYGIRNQSHTYKDINVRENTLDRDIYLLQVGFVVCDSNQLLLTLIDRFQLQEWFQGNPDKTHEVYDESQKTFMVEELLNLLIISATEHGYASGTTIDQRIRRAIIQYLGLARLSYSELLKLIPESLSEHGSFESELNKVANFRAPDGLSDKGMYEIKSECLDEIDPYFWHYTRNKREEAHSVLKQHWNQLNPESKLNDEEEFLVQPRVCPIETGPFKHLGNFLHATVFTQILTYALWNSMTSKRSKSEVILDEALYLGMLAVTDTNNGLKKMESSSRYFMDASDICGNFYENASTDEYSIQVSEDETIHANLLDILLRCLNNNELSHAHKRLHFIVNKIEEFGLEEAKLTISTWKETRKKLSCPKDQANPSNNGLSEYEQKKAAAKARQAAIMSQFAVAQSKFLEHHADLYKNEDDGDIKDAIEETKEDPIPSGNDFEIVRKCHFPSDNCIVCQESFDGTKLYGMLGLVQCSNIHRLSPVTKDVWADILEAGNRLNNPWISADEENSEKGTSFSGFPTAAHLHGVDISSCGHLIHAECFGTYQHSVENQNQGSMRYIDNSTKGRFLCPFCKALGNVLVPIVWKGKREAYPGVMAPTTPYQELYKTLQQVSSDVRQKLDSGVDSSLKIDQDPNLTAFDEESLTHLYKNLTKAIDRALHYYSDASVTDMKDSLLLFYDMYAYTIGNFEIAQRGAENTQARDLTVEHTGTFIDSIPRTSQTLLKILAMTNMLVPKLMNSPWQTDERQLKENILHQQLSQLIPDGSCSKKPLLMDDPFKVLVHFGFSTADYPTIEVHHIMRALYIAELAKNVIGIAQSIQNEEKVFKDNRLNNLLNNLCNKVQYVKGEDGVQRFVDHVLRLIHFPDRHAVYEKLNTRGFTALLHLFTLPYLRKSLLLMVAHHGFIPQSPSSVGDDTKIISSEYDRLLDILKLPNFESIFDMNSSEEELLNSWCADYLSKDVELRQVPLNLPTKYRLANLPYRLDNLLDESSKRICRTCNNVPEHSAICLICGSFVCARSFCCTELSKGECNNHLKRCGGEIGLYMMIKDCFLLLLHDNGGSIMNAPYLDNHGEADVFFKRGAPQYLNAKRYEQIRQMWLTHSIPSFIRRRMESSQTSTNWAAF</sequence>